<accession>A0A9N9HFX9</accession>
<proteinExistence type="predicted"/>
<dbReference type="EMBL" id="CAJVPZ010016134">
    <property type="protein sequence ID" value="CAG8670932.1"/>
    <property type="molecule type" value="Genomic_DNA"/>
</dbReference>
<organism evidence="2 3">
    <name type="scientific">Racocetra fulgida</name>
    <dbReference type="NCBI Taxonomy" id="60492"/>
    <lineage>
        <taxon>Eukaryota</taxon>
        <taxon>Fungi</taxon>
        <taxon>Fungi incertae sedis</taxon>
        <taxon>Mucoromycota</taxon>
        <taxon>Glomeromycotina</taxon>
        <taxon>Glomeromycetes</taxon>
        <taxon>Diversisporales</taxon>
        <taxon>Gigasporaceae</taxon>
        <taxon>Racocetra</taxon>
    </lineage>
</organism>
<protein>
    <submittedName>
        <fullName evidence="2">11619_t:CDS:1</fullName>
    </submittedName>
</protein>
<name>A0A9N9HFX9_9GLOM</name>
<dbReference type="OrthoDB" id="2385084at2759"/>
<dbReference type="Proteomes" id="UP000789396">
    <property type="component" value="Unassembled WGS sequence"/>
</dbReference>
<feature type="region of interest" description="Disordered" evidence="1">
    <location>
        <begin position="253"/>
        <end position="277"/>
    </location>
</feature>
<evidence type="ECO:0000256" key="1">
    <source>
        <dbReference type="SAM" id="MobiDB-lite"/>
    </source>
</evidence>
<evidence type="ECO:0000313" key="3">
    <source>
        <dbReference type="Proteomes" id="UP000789396"/>
    </source>
</evidence>
<comment type="caution">
    <text evidence="2">The sequence shown here is derived from an EMBL/GenBank/DDBJ whole genome shotgun (WGS) entry which is preliminary data.</text>
</comment>
<feature type="non-terminal residue" evidence="2">
    <location>
        <position position="277"/>
    </location>
</feature>
<dbReference type="AlphaFoldDB" id="A0A9N9HFX9"/>
<keyword evidence="3" id="KW-1185">Reference proteome</keyword>
<reference evidence="2" key="1">
    <citation type="submission" date="2021-06" db="EMBL/GenBank/DDBJ databases">
        <authorList>
            <person name="Kallberg Y."/>
            <person name="Tangrot J."/>
            <person name="Rosling A."/>
        </authorList>
    </citation>
    <scope>NUCLEOTIDE SEQUENCE</scope>
    <source>
        <strain evidence="2">IN212</strain>
    </source>
</reference>
<gene>
    <name evidence="2" type="ORF">RFULGI_LOCUS9224</name>
</gene>
<evidence type="ECO:0000313" key="2">
    <source>
        <dbReference type="EMBL" id="CAG8670932.1"/>
    </source>
</evidence>
<sequence>MELRNRTRRQVDGISDYEYGDSDDDLYVSFETPSSRNSSSIYNSINTPAMAARSLLESVKHSDNYICIEIAQIVLQPSDIQLSTLKLQDMVKPNLEIAFNLDQVAKFRFSDVTGQKEILLDMKKGFKKEFYEFPLKCLDVRLQNPVDPSRGKLDDATTIIFKIYKDVDNSLIVKLINHIKQWKSTNVKGSFIKSARDDLSEKPAIRSNNRITALENNGNDESQVHNNNHVNDGITDWIESKEKLWTNDDINQVANSTVQPEKRNSLKTSKHSNSDSE</sequence>